<proteinExistence type="predicted"/>
<dbReference type="AlphaFoldDB" id="A0A428RL14"/>
<accession>A0A428RL14</accession>
<name>A0A428RL14_9HYPO</name>
<sequence length="166" mass="18952">MCLGLLLIEYDAEAFLSIDRAATQDIQEAERFYKRYMKHREDQLLRDYKKAMDKTGKALQEFRGVFGFVDPPYGKGKERAQALELFKPQGIRMKLKWVLGGRRAADDLALALKYEQSNLCRQAGWLITTLDRVPFYDEEEGELPSSMPPKSASTKLASSVPPDQLD</sequence>
<protein>
    <submittedName>
        <fullName evidence="2">Uncharacterized protein</fullName>
    </submittedName>
</protein>
<dbReference type="EMBL" id="NKCL01000217">
    <property type="protein sequence ID" value="RSL78212.1"/>
    <property type="molecule type" value="Genomic_DNA"/>
</dbReference>
<feature type="region of interest" description="Disordered" evidence="1">
    <location>
        <begin position="139"/>
        <end position="166"/>
    </location>
</feature>
<comment type="caution">
    <text evidence="2">The sequence shown here is derived from an EMBL/GenBank/DDBJ whole genome shotgun (WGS) entry which is preliminary data.</text>
</comment>
<evidence type="ECO:0000313" key="3">
    <source>
        <dbReference type="Proteomes" id="UP000287972"/>
    </source>
</evidence>
<gene>
    <name evidence="2" type="ORF">CEP51_008404</name>
</gene>
<dbReference type="Proteomes" id="UP000287972">
    <property type="component" value="Unassembled WGS sequence"/>
</dbReference>
<evidence type="ECO:0000256" key="1">
    <source>
        <dbReference type="SAM" id="MobiDB-lite"/>
    </source>
</evidence>
<reference evidence="2 3" key="1">
    <citation type="submission" date="2017-06" db="EMBL/GenBank/DDBJ databases">
        <title>Comparative genomic analysis of Ambrosia Fusariam Clade fungi.</title>
        <authorList>
            <person name="Stajich J.E."/>
            <person name="Carrillo J."/>
            <person name="Kijimoto T."/>
            <person name="Eskalen A."/>
            <person name="O'Donnell K."/>
            <person name="Kasson M."/>
        </authorList>
    </citation>
    <scope>NUCLEOTIDE SEQUENCE [LARGE SCALE GENOMIC DNA]</scope>
    <source>
        <strain evidence="2 3">NRRL62606</strain>
    </source>
</reference>
<organism evidence="2 3">
    <name type="scientific">Fusarium floridanum</name>
    <dbReference type="NCBI Taxonomy" id="1325733"/>
    <lineage>
        <taxon>Eukaryota</taxon>
        <taxon>Fungi</taxon>
        <taxon>Dikarya</taxon>
        <taxon>Ascomycota</taxon>
        <taxon>Pezizomycotina</taxon>
        <taxon>Sordariomycetes</taxon>
        <taxon>Hypocreomycetidae</taxon>
        <taxon>Hypocreales</taxon>
        <taxon>Nectriaceae</taxon>
        <taxon>Fusarium</taxon>
        <taxon>Fusarium solani species complex</taxon>
    </lineage>
</organism>
<keyword evidence="3" id="KW-1185">Reference proteome</keyword>
<evidence type="ECO:0000313" key="2">
    <source>
        <dbReference type="EMBL" id="RSL78212.1"/>
    </source>
</evidence>